<protein>
    <submittedName>
        <fullName evidence="2">Uncharacterized protein</fullName>
    </submittedName>
</protein>
<feature type="region of interest" description="Disordered" evidence="1">
    <location>
        <begin position="122"/>
        <end position="141"/>
    </location>
</feature>
<evidence type="ECO:0000256" key="1">
    <source>
        <dbReference type="SAM" id="MobiDB-lite"/>
    </source>
</evidence>
<feature type="region of interest" description="Disordered" evidence="1">
    <location>
        <begin position="88"/>
        <end position="108"/>
    </location>
</feature>
<sequence length="141" mass="14947">MATSTATTERAARRLLALLRFASLRLEPSCTEMLYANAVADLLTCCMTSDGTLFGGGGGGGGTGKQTGRFGRVALRWSARQEERERVDAVSDYTTLPHSRSGEGDKRATYLPVVARGVESSARGRLGISPHLPTRPSSDSA</sequence>
<evidence type="ECO:0000313" key="2">
    <source>
        <dbReference type="EMBL" id="KAK7522442.1"/>
    </source>
</evidence>
<evidence type="ECO:0000313" key="3">
    <source>
        <dbReference type="Proteomes" id="UP001363622"/>
    </source>
</evidence>
<organism evidence="2 3">
    <name type="scientific">Phyllosticta citriasiana</name>
    <dbReference type="NCBI Taxonomy" id="595635"/>
    <lineage>
        <taxon>Eukaryota</taxon>
        <taxon>Fungi</taxon>
        <taxon>Dikarya</taxon>
        <taxon>Ascomycota</taxon>
        <taxon>Pezizomycotina</taxon>
        <taxon>Dothideomycetes</taxon>
        <taxon>Dothideomycetes incertae sedis</taxon>
        <taxon>Botryosphaeriales</taxon>
        <taxon>Phyllostictaceae</taxon>
        <taxon>Phyllosticta</taxon>
    </lineage>
</organism>
<accession>A0ABR1L0T9</accession>
<comment type="caution">
    <text evidence="2">The sequence shown here is derived from an EMBL/GenBank/DDBJ whole genome shotgun (WGS) entry which is preliminary data.</text>
</comment>
<reference evidence="2 3" key="1">
    <citation type="submission" date="2024-04" db="EMBL/GenBank/DDBJ databases">
        <title>Phyllosticta paracitricarpa is synonymous to the EU quarantine fungus P. citricarpa based on phylogenomic analyses.</title>
        <authorList>
            <consortium name="Lawrence Berkeley National Laboratory"/>
            <person name="Van Ingen-Buijs V.A."/>
            <person name="Van Westerhoven A.C."/>
            <person name="Haridas S."/>
            <person name="Skiadas P."/>
            <person name="Martin F."/>
            <person name="Groenewald J.Z."/>
            <person name="Crous P.W."/>
            <person name="Seidl M.F."/>
        </authorList>
    </citation>
    <scope>NUCLEOTIDE SEQUENCE [LARGE SCALE GENOMIC DNA]</scope>
    <source>
        <strain evidence="2 3">CBS 123371</strain>
    </source>
</reference>
<keyword evidence="3" id="KW-1185">Reference proteome</keyword>
<gene>
    <name evidence="2" type="ORF">IWZ03DRAFT_118739</name>
</gene>
<dbReference type="EMBL" id="JBBPHU010000002">
    <property type="protein sequence ID" value="KAK7522442.1"/>
    <property type="molecule type" value="Genomic_DNA"/>
</dbReference>
<name>A0ABR1L0T9_9PEZI</name>
<dbReference type="Proteomes" id="UP001363622">
    <property type="component" value="Unassembled WGS sequence"/>
</dbReference>
<proteinExistence type="predicted"/>